<sequence>MIEHATLKAPGRTIGYRFGGSGPLIVLIASTGRAGSDFMELAEGLIERGFQVALPDPRGIGESDGRLEGIGFYDLADDVAHIIAAHAERGFVAGHAYGAWIARTVAQAHPERVAGLALLAAGAGKWPGHLSGAIDILCNPETSRDDKLAALRMAFFAPGNDPEDWLSGWHGPVMTAQRAARENTDDAWKRSGTAPILDLLALQDPFRPPQSYTFYKQTLGERVSVQTIDKASHALPHERPEAVAEALAVWIETLRPRS</sequence>
<dbReference type="Pfam" id="PF12697">
    <property type="entry name" value="Abhydrolase_6"/>
    <property type="match status" value="1"/>
</dbReference>
<organism evidence="2 3">
    <name type="scientific">Pelagibacterium luteolum</name>
    <dbReference type="NCBI Taxonomy" id="440168"/>
    <lineage>
        <taxon>Bacteria</taxon>
        <taxon>Pseudomonadati</taxon>
        <taxon>Pseudomonadota</taxon>
        <taxon>Alphaproteobacteria</taxon>
        <taxon>Hyphomicrobiales</taxon>
        <taxon>Devosiaceae</taxon>
        <taxon>Pelagibacterium</taxon>
    </lineage>
</organism>
<gene>
    <name evidence="2" type="ORF">SAMN04487974_1284</name>
</gene>
<accession>A0A1G8AAT5</accession>
<protein>
    <submittedName>
        <fullName evidence="2">Pimeloyl-ACP methyl ester carboxylesterase</fullName>
    </submittedName>
</protein>
<reference evidence="2 3" key="1">
    <citation type="submission" date="2016-10" db="EMBL/GenBank/DDBJ databases">
        <authorList>
            <person name="de Groot N.N."/>
        </authorList>
    </citation>
    <scope>NUCLEOTIDE SEQUENCE [LARGE SCALE GENOMIC DNA]</scope>
    <source>
        <strain evidence="2 3">CGMCC 1.10267</strain>
    </source>
</reference>
<dbReference type="OrthoDB" id="9812774at2"/>
<dbReference type="InterPro" id="IPR000073">
    <property type="entry name" value="AB_hydrolase_1"/>
</dbReference>
<dbReference type="STRING" id="440168.SAMN04487974_1284"/>
<evidence type="ECO:0000313" key="2">
    <source>
        <dbReference type="EMBL" id="SDH18058.1"/>
    </source>
</evidence>
<dbReference type="Gene3D" id="3.40.50.1820">
    <property type="entry name" value="alpha/beta hydrolase"/>
    <property type="match status" value="1"/>
</dbReference>
<dbReference type="SUPFAM" id="SSF53474">
    <property type="entry name" value="alpha/beta-Hydrolases"/>
    <property type="match status" value="1"/>
</dbReference>
<proteinExistence type="predicted"/>
<dbReference type="RefSeq" id="WP_090600017.1">
    <property type="nucleotide sequence ID" value="NZ_FNCS01000028.1"/>
</dbReference>
<dbReference type="PANTHER" id="PTHR43798">
    <property type="entry name" value="MONOACYLGLYCEROL LIPASE"/>
    <property type="match status" value="1"/>
</dbReference>
<dbReference type="PANTHER" id="PTHR43798:SF33">
    <property type="entry name" value="HYDROLASE, PUTATIVE (AFU_ORTHOLOGUE AFUA_2G14860)-RELATED"/>
    <property type="match status" value="1"/>
</dbReference>
<evidence type="ECO:0000259" key="1">
    <source>
        <dbReference type="Pfam" id="PF12697"/>
    </source>
</evidence>
<feature type="domain" description="AB hydrolase-1" evidence="1">
    <location>
        <begin position="25"/>
        <end position="246"/>
    </location>
</feature>
<keyword evidence="3" id="KW-1185">Reference proteome</keyword>
<dbReference type="EMBL" id="FNCS01000028">
    <property type="protein sequence ID" value="SDH18058.1"/>
    <property type="molecule type" value="Genomic_DNA"/>
</dbReference>
<dbReference type="PRINTS" id="PR00111">
    <property type="entry name" value="ABHYDROLASE"/>
</dbReference>
<dbReference type="InterPro" id="IPR029058">
    <property type="entry name" value="AB_hydrolase_fold"/>
</dbReference>
<dbReference type="GO" id="GO:0016020">
    <property type="term" value="C:membrane"/>
    <property type="evidence" value="ECO:0007669"/>
    <property type="project" value="TreeGrafter"/>
</dbReference>
<dbReference type="InterPro" id="IPR050266">
    <property type="entry name" value="AB_hydrolase_sf"/>
</dbReference>
<name>A0A1G8AAT5_9HYPH</name>
<dbReference type="Proteomes" id="UP000199495">
    <property type="component" value="Unassembled WGS sequence"/>
</dbReference>
<dbReference type="AlphaFoldDB" id="A0A1G8AAT5"/>
<evidence type="ECO:0000313" key="3">
    <source>
        <dbReference type="Proteomes" id="UP000199495"/>
    </source>
</evidence>